<name>A0A0N5ASE0_9BILA</name>
<evidence type="ECO:0000313" key="2">
    <source>
        <dbReference type="WBParaSite" id="SMUV_0000770001-mRNA-1"/>
    </source>
</evidence>
<dbReference type="WBParaSite" id="SMUV_0000770001-mRNA-1">
    <property type="protein sequence ID" value="SMUV_0000770001-mRNA-1"/>
    <property type="gene ID" value="SMUV_0000770001"/>
</dbReference>
<sequence>TSPVPSTTIAPQETSPRRPTAVKCFASIFYISSPSPPKPRITFSHFAMTVSVDQCARTCHEFNCAIAHYDPATGRCQFNPSTAFALKKGQCPAWPAPHYRNNVVTPQPLRIFCVQCHRSRPSGRRGSIRRQHIGGHYRTRFLKTQYTGR</sequence>
<keyword evidence="1" id="KW-1185">Reference proteome</keyword>
<evidence type="ECO:0000313" key="1">
    <source>
        <dbReference type="Proteomes" id="UP000046393"/>
    </source>
</evidence>
<dbReference type="SUPFAM" id="SSF57414">
    <property type="entry name" value="Hairpin loop containing domain-like"/>
    <property type="match status" value="1"/>
</dbReference>
<dbReference type="AlphaFoldDB" id="A0A0N5ASE0"/>
<reference evidence="2" key="1">
    <citation type="submission" date="2017-02" db="UniProtKB">
        <authorList>
            <consortium name="WormBaseParasite"/>
        </authorList>
    </citation>
    <scope>IDENTIFICATION</scope>
</reference>
<organism evidence="1 2">
    <name type="scientific">Syphacia muris</name>
    <dbReference type="NCBI Taxonomy" id="451379"/>
    <lineage>
        <taxon>Eukaryota</taxon>
        <taxon>Metazoa</taxon>
        <taxon>Ecdysozoa</taxon>
        <taxon>Nematoda</taxon>
        <taxon>Chromadorea</taxon>
        <taxon>Rhabditida</taxon>
        <taxon>Spirurina</taxon>
        <taxon>Oxyuridomorpha</taxon>
        <taxon>Oxyuroidea</taxon>
        <taxon>Oxyuridae</taxon>
        <taxon>Syphacia</taxon>
    </lineage>
</organism>
<accession>A0A0N5ASE0</accession>
<protein>
    <submittedName>
        <fullName evidence="2">Apple domain-containing protein</fullName>
    </submittedName>
</protein>
<dbReference type="Proteomes" id="UP000046393">
    <property type="component" value="Unplaced"/>
</dbReference>
<proteinExistence type="predicted"/>